<comment type="caution">
    <text evidence="5">The sequence shown here is derived from an EMBL/GenBank/DDBJ whole genome shotgun (WGS) entry which is preliminary data.</text>
</comment>
<dbReference type="Pfam" id="PF13411">
    <property type="entry name" value="MerR_1"/>
    <property type="match status" value="1"/>
</dbReference>
<accession>A0A4Q9DRJ2</accession>
<dbReference type="PROSITE" id="PS50937">
    <property type="entry name" value="HTH_MERR_2"/>
    <property type="match status" value="1"/>
</dbReference>
<keyword evidence="3" id="KW-0804">Transcription</keyword>
<evidence type="ECO:0000313" key="5">
    <source>
        <dbReference type="EMBL" id="TBL77379.1"/>
    </source>
</evidence>
<keyword evidence="1" id="KW-0805">Transcription regulation</keyword>
<evidence type="ECO:0000259" key="4">
    <source>
        <dbReference type="PROSITE" id="PS50937"/>
    </source>
</evidence>
<evidence type="ECO:0000313" key="6">
    <source>
        <dbReference type="Proteomes" id="UP000293142"/>
    </source>
</evidence>
<feature type="domain" description="HTH merR-type" evidence="4">
    <location>
        <begin position="1"/>
        <end position="71"/>
    </location>
</feature>
<dbReference type="GO" id="GO:0003677">
    <property type="term" value="F:DNA binding"/>
    <property type="evidence" value="ECO:0007669"/>
    <property type="project" value="UniProtKB-KW"/>
</dbReference>
<keyword evidence="2" id="KW-0238">DNA-binding</keyword>
<dbReference type="InterPro" id="IPR047057">
    <property type="entry name" value="MerR_fam"/>
</dbReference>
<dbReference type="Proteomes" id="UP000293142">
    <property type="component" value="Unassembled WGS sequence"/>
</dbReference>
<protein>
    <submittedName>
        <fullName evidence="5">MerR family transcriptional regulator</fullName>
    </submittedName>
</protein>
<dbReference type="SUPFAM" id="SSF46955">
    <property type="entry name" value="Putative DNA-binding domain"/>
    <property type="match status" value="1"/>
</dbReference>
<dbReference type="RefSeq" id="WP_131014770.1">
    <property type="nucleotide sequence ID" value="NZ_SIRE01000012.1"/>
</dbReference>
<dbReference type="InterPro" id="IPR009061">
    <property type="entry name" value="DNA-bd_dom_put_sf"/>
</dbReference>
<dbReference type="OrthoDB" id="9791488at2"/>
<proteinExistence type="predicted"/>
<dbReference type="Gene3D" id="1.10.1660.10">
    <property type="match status" value="1"/>
</dbReference>
<dbReference type="AlphaFoldDB" id="A0A4Q9DRJ2"/>
<dbReference type="InterPro" id="IPR000551">
    <property type="entry name" value="MerR-type_HTH_dom"/>
</dbReference>
<organism evidence="5 6">
    <name type="scientific">Paenibacillus thalictri</name>
    <dbReference type="NCBI Taxonomy" id="2527873"/>
    <lineage>
        <taxon>Bacteria</taxon>
        <taxon>Bacillati</taxon>
        <taxon>Bacillota</taxon>
        <taxon>Bacilli</taxon>
        <taxon>Bacillales</taxon>
        <taxon>Paenibacillaceae</taxon>
        <taxon>Paenibacillus</taxon>
    </lineage>
</organism>
<evidence type="ECO:0000256" key="3">
    <source>
        <dbReference type="ARBA" id="ARBA00023163"/>
    </source>
</evidence>
<evidence type="ECO:0000256" key="1">
    <source>
        <dbReference type="ARBA" id="ARBA00023015"/>
    </source>
</evidence>
<reference evidence="5 6" key="1">
    <citation type="submission" date="2019-02" db="EMBL/GenBank/DDBJ databases">
        <title>Paenibacillus sp. nov., isolated from surface-sterilized tissue of Thalictrum simplex L.</title>
        <authorList>
            <person name="Tuo L."/>
        </authorList>
    </citation>
    <scope>NUCLEOTIDE SEQUENCE [LARGE SCALE GENOMIC DNA]</scope>
    <source>
        <strain evidence="5 6">N2SHLJ1</strain>
    </source>
</reference>
<evidence type="ECO:0000256" key="2">
    <source>
        <dbReference type="ARBA" id="ARBA00023125"/>
    </source>
</evidence>
<dbReference type="SMART" id="SM00422">
    <property type="entry name" value="HTH_MERR"/>
    <property type="match status" value="1"/>
</dbReference>
<dbReference type="EMBL" id="SIRE01000012">
    <property type="protein sequence ID" value="TBL77379.1"/>
    <property type="molecule type" value="Genomic_DNA"/>
</dbReference>
<gene>
    <name evidence="5" type="ORF">EYB31_18055</name>
</gene>
<dbReference type="GO" id="GO:0003700">
    <property type="term" value="F:DNA-binding transcription factor activity"/>
    <property type="evidence" value="ECO:0007669"/>
    <property type="project" value="InterPro"/>
</dbReference>
<keyword evidence="6" id="KW-1185">Reference proteome</keyword>
<dbReference type="PANTHER" id="PTHR30204:SF94">
    <property type="entry name" value="HEAVY METAL-DEPENDENT TRANSCRIPTIONAL REGULATOR HI_0293-RELATED"/>
    <property type="match status" value="1"/>
</dbReference>
<dbReference type="PANTHER" id="PTHR30204">
    <property type="entry name" value="REDOX-CYCLING DRUG-SENSING TRANSCRIPTIONAL ACTIVATOR SOXR"/>
    <property type="match status" value="1"/>
</dbReference>
<name>A0A4Q9DRJ2_9BACL</name>
<sequence>MKIQELAEKMGLTVHTIRFYEKEGLLDGRHVQREKNNYRNYSDKAIERLKLIKKFQGVGCSLVELKEVLQDHDTNTLTNQQIIEWISQKISEIQRKKDEYDQMLATLHLMLEYRMALIHDPQKAHLMLASWQSD</sequence>